<dbReference type="InterPro" id="IPR037066">
    <property type="entry name" value="Plug_dom_sf"/>
</dbReference>
<dbReference type="Pfam" id="PF07715">
    <property type="entry name" value="Plug"/>
    <property type="match status" value="1"/>
</dbReference>
<feature type="chain" id="PRO_5018036377" evidence="8">
    <location>
        <begin position="22"/>
        <end position="1086"/>
    </location>
</feature>
<comment type="subcellular location">
    <subcellularLocation>
        <location evidence="1 7">Cell outer membrane</location>
        <topology evidence="1 7">Multi-pass membrane protein</topology>
    </subcellularLocation>
</comment>
<dbReference type="FunFam" id="2.60.40.1120:FF:000003">
    <property type="entry name" value="Outer membrane protein Omp121"/>
    <property type="match status" value="1"/>
</dbReference>
<evidence type="ECO:0000256" key="1">
    <source>
        <dbReference type="ARBA" id="ARBA00004571"/>
    </source>
</evidence>
<dbReference type="SUPFAM" id="SSF56935">
    <property type="entry name" value="Porins"/>
    <property type="match status" value="1"/>
</dbReference>
<dbReference type="InterPro" id="IPR039426">
    <property type="entry name" value="TonB-dep_rcpt-like"/>
</dbReference>
<feature type="signal peptide" evidence="8">
    <location>
        <begin position="1"/>
        <end position="21"/>
    </location>
</feature>
<dbReference type="Gene3D" id="2.60.40.1120">
    <property type="entry name" value="Carboxypeptidase-like, regulatory domain"/>
    <property type="match status" value="1"/>
</dbReference>
<keyword evidence="11" id="KW-1185">Reference proteome</keyword>
<protein>
    <submittedName>
        <fullName evidence="10">SusC/RagA family TonB-linked outer membrane protein</fullName>
    </submittedName>
</protein>
<comment type="similarity">
    <text evidence="7">Belongs to the TonB-dependent receptor family.</text>
</comment>
<evidence type="ECO:0000256" key="8">
    <source>
        <dbReference type="SAM" id="SignalP"/>
    </source>
</evidence>
<reference evidence="10 11" key="1">
    <citation type="submission" date="2018-11" db="EMBL/GenBank/DDBJ databases">
        <title>Genomes From Bacteria Associated with the Canine Oral Cavity: a Test Case for Automated Genome-Based Taxonomic Assignment.</title>
        <authorList>
            <person name="Coil D.A."/>
            <person name="Jospin G."/>
            <person name="Darling A.E."/>
            <person name="Wallis C."/>
            <person name="Davis I.J."/>
            <person name="Harris S."/>
            <person name="Eisen J.A."/>
            <person name="Holcombe L.J."/>
            <person name="O'Flynn C."/>
        </authorList>
    </citation>
    <scope>NUCLEOTIDE SEQUENCE [LARGE SCALE GENOMIC DNA]</scope>
    <source>
        <strain evidence="10 11">OH1047_COT-310</strain>
    </source>
</reference>
<evidence type="ECO:0000259" key="9">
    <source>
        <dbReference type="SMART" id="SM00965"/>
    </source>
</evidence>
<dbReference type="SMART" id="SM00965">
    <property type="entry name" value="STN"/>
    <property type="match status" value="1"/>
</dbReference>
<dbReference type="SUPFAM" id="SSF49464">
    <property type="entry name" value="Carboxypeptidase regulatory domain-like"/>
    <property type="match status" value="1"/>
</dbReference>
<dbReference type="Gene3D" id="3.55.50.30">
    <property type="match status" value="1"/>
</dbReference>
<evidence type="ECO:0000313" key="11">
    <source>
        <dbReference type="Proteomes" id="UP000279562"/>
    </source>
</evidence>
<gene>
    <name evidence="10" type="ORF">EII33_09215</name>
</gene>
<dbReference type="NCBIfam" id="TIGR04056">
    <property type="entry name" value="OMP_RagA_SusC"/>
    <property type="match status" value="1"/>
</dbReference>
<dbReference type="RefSeq" id="WP_125239474.1">
    <property type="nucleotide sequence ID" value="NZ_RQYF01000043.1"/>
</dbReference>
<dbReference type="Pfam" id="PF07660">
    <property type="entry name" value="STN"/>
    <property type="match status" value="1"/>
</dbReference>
<dbReference type="Pfam" id="PF13715">
    <property type="entry name" value="CarbopepD_reg_2"/>
    <property type="match status" value="1"/>
</dbReference>
<dbReference type="InterPro" id="IPR012910">
    <property type="entry name" value="Plug_dom"/>
</dbReference>
<dbReference type="EMBL" id="RQYF01000043">
    <property type="protein sequence ID" value="RRD89914.1"/>
    <property type="molecule type" value="Genomic_DNA"/>
</dbReference>
<dbReference type="GO" id="GO:0009279">
    <property type="term" value="C:cell outer membrane"/>
    <property type="evidence" value="ECO:0007669"/>
    <property type="project" value="UniProtKB-SubCell"/>
</dbReference>
<evidence type="ECO:0000256" key="7">
    <source>
        <dbReference type="PROSITE-ProRule" id="PRU01360"/>
    </source>
</evidence>
<name>A0A3P2A3F4_9BACE</name>
<evidence type="ECO:0000256" key="3">
    <source>
        <dbReference type="ARBA" id="ARBA00022452"/>
    </source>
</evidence>
<dbReference type="InterPro" id="IPR008969">
    <property type="entry name" value="CarboxyPept-like_regulatory"/>
</dbReference>
<organism evidence="10 11">
    <name type="scientific">Prevotella heparinolytica</name>
    <dbReference type="NCBI Taxonomy" id="28113"/>
    <lineage>
        <taxon>Bacteria</taxon>
        <taxon>Pseudomonadati</taxon>
        <taxon>Bacteroidota</taxon>
        <taxon>Bacteroidia</taxon>
        <taxon>Bacteroidales</taxon>
        <taxon>Bacteroidaceae</taxon>
        <taxon>Bacteroides</taxon>
    </lineage>
</organism>
<dbReference type="InterPro" id="IPR023996">
    <property type="entry name" value="TonB-dep_OMP_SusC/RagA"/>
</dbReference>
<dbReference type="AlphaFoldDB" id="A0A3P2A3F4"/>
<dbReference type="InterPro" id="IPR036942">
    <property type="entry name" value="Beta-barrel_TonB_sf"/>
</dbReference>
<evidence type="ECO:0000256" key="2">
    <source>
        <dbReference type="ARBA" id="ARBA00022448"/>
    </source>
</evidence>
<evidence type="ECO:0000256" key="4">
    <source>
        <dbReference type="ARBA" id="ARBA00022692"/>
    </source>
</evidence>
<evidence type="ECO:0000256" key="6">
    <source>
        <dbReference type="ARBA" id="ARBA00023237"/>
    </source>
</evidence>
<evidence type="ECO:0000256" key="5">
    <source>
        <dbReference type="ARBA" id="ARBA00023136"/>
    </source>
</evidence>
<dbReference type="InterPro" id="IPR011662">
    <property type="entry name" value="Secretin/TonB_short_N"/>
</dbReference>
<evidence type="ECO:0000313" key="10">
    <source>
        <dbReference type="EMBL" id="RRD89914.1"/>
    </source>
</evidence>
<sequence length="1086" mass="121261">MNKKLCLLISLLLLSFLNVFSQTGKAEKTISIQFSNLSLQTALNRFEQASGYTFFYDAEQVNLQQTVSMNVKQATVSKAVTELLKNTGLGFEIANLQITLFNKKEPARQQKKEVRVTGVVSDDTGEPIIGANVLVQGTTIGAITDLDGRYTLNVPAGSTLVISYIGYTNRQIRVNAAGNYDIRLLEDSEMLNEVVVVGYGTQKKVNLTGSVATVNAESLEARAVASVSAALAGTMPGVTTIQNSGAPGAQSGEITIRGKNSINATSPLVIVDGVPGSMNSINPNDIESVSVLKDAASSAIYGVQAANGVILITTKKGKVGQRARVNYSGTVSWASPTARLQFLGAADYATLYNEATLNENPNAAIPYSEEDIRKFRDGSDPIGHPDVDWYNEVMKKSALETQHSLSVTGGTDKTSYMASLAYLYQDGLSQDKNYERYNGRINLDSQITDWLAWGLNTSAYRGIDNDGFVTFNQLLHHVIRITPVNPIRDKDGNFVHPGKDNPVAEQGRTGMDRILNQQLNATAYLTLTPLKGLSIKGVYSLRHDYRDRRRFKKDYSYGGQSSGKREGHHNYYNWNWYTSQLLVNYNKSFGKHSFGLLGGIEQVEYTYRYTETSRTGGGNDNLPESLNTLDASSQKNKDGGNEIARLSYFGRLQYDYENKYLFEANIRSDASSRFPKENRWGVFPAFSAGWRLSEEAFIKDNAEWLSNLKLRIGWGKTGNEELKSTDIYPSVATYAYDKTMFNHTLYATTHESRYVNPNLKWATVTNYELGLEAGFLNNMLGFELSLYKKSTNDMLLYLPILEVVGMKAPAQNAGSVENKGFDLSIFHNKQVNKDFKYSVNFNVAYVKNEITDMRKTEGEDPDNKKYWRLEGYPIGSFYGYVADGYFNTEDDLKNYPKRTGSEKLGDIKYKDLDGNKKIDSADRQVIGQNFPSWTAGLNFAATYKDFDFSMLWQGAFNVDAYYTMEAAYSFFNSGKVLKRHLDRWTPQNHNASYPRLTLGSKINYSTSSFWLQDASYVRLKNISLGYNLPKRFLDKIGFDRMKLYVAGENLLTLSGLEGLDPESPSDTRGNFYSNVKKVTVGLKMTF</sequence>
<dbReference type="FunFam" id="2.170.130.10:FF:000003">
    <property type="entry name" value="SusC/RagA family TonB-linked outer membrane protein"/>
    <property type="match status" value="1"/>
</dbReference>
<keyword evidence="6 7" id="KW-0998">Cell outer membrane</keyword>
<dbReference type="Gene3D" id="2.40.170.20">
    <property type="entry name" value="TonB-dependent receptor, beta-barrel domain"/>
    <property type="match status" value="1"/>
</dbReference>
<dbReference type="NCBIfam" id="TIGR04057">
    <property type="entry name" value="SusC_RagA_signa"/>
    <property type="match status" value="1"/>
</dbReference>
<feature type="domain" description="Secretin/TonB short N-terminal" evidence="9">
    <location>
        <begin position="52"/>
        <end position="103"/>
    </location>
</feature>
<comment type="caution">
    <text evidence="10">The sequence shown here is derived from an EMBL/GenBank/DDBJ whole genome shotgun (WGS) entry which is preliminary data.</text>
</comment>
<dbReference type="Gene3D" id="2.170.130.10">
    <property type="entry name" value="TonB-dependent receptor, plug domain"/>
    <property type="match status" value="1"/>
</dbReference>
<keyword evidence="8" id="KW-0732">Signal</keyword>
<keyword evidence="4 7" id="KW-0812">Transmembrane</keyword>
<dbReference type="PROSITE" id="PS52016">
    <property type="entry name" value="TONB_DEPENDENT_REC_3"/>
    <property type="match status" value="1"/>
</dbReference>
<dbReference type="Proteomes" id="UP000279562">
    <property type="component" value="Unassembled WGS sequence"/>
</dbReference>
<keyword evidence="5 7" id="KW-0472">Membrane</keyword>
<accession>A0A3P2A3F4</accession>
<keyword evidence="2 7" id="KW-0813">Transport</keyword>
<proteinExistence type="inferred from homology"/>
<dbReference type="InterPro" id="IPR023997">
    <property type="entry name" value="TonB-dep_OMP_SusC/RagA_CS"/>
</dbReference>
<keyword evidence="3 7" id="KW-1134">Transmembrane beta strand</keyword>